<gene>
    <name evidence="1" type="ORF">BcellWH2_02634</name>
</gene>
<dbReference type="Proteomes" id="UP000061809">
    <property type="component" value="Chromosome"/>
</dbReference>
<dbReference type="PATRIC" id="fig|246787.4.peg.2712"/>
<sequence length="29" mass="3155">MKFWLSLLSDIATELEGEGVKEVTNSGLS</sequence>
<evidence type="ECO:0000313" key="1">
    <source>
        <dbReference type="EMBL" id="ALJ59873.1"/>
    </source>
</evidence>
<protein>
    <submittedName>
        <fullName evidence="1">Uncharacterized protein</fullName>
    </submittedName>
</protein>
<accession>A0A0P0GIN4</accession>
<organism evidence="1 2">
    <name type="scientific">Bacteroides cellulosilyticus</name>
    <dbReference type="NCBI Taxonomy" id="246787"/>
    <lineage>
        <taxon>Bacteria</taxon>
        <taxon>Pseudomonadati</taxon>
        <taxon>Bacteroidota</taxon>
        <taxon>Bacteroidia</taxon>
        <taxon>Bacteroidales</taxon>
        <taxon>Bacteroidaceae</taxon>
        <taxon>Bacteroides</taxon>
    </lineage>
</organism>
<reference evidence="1 2" key="1">
    <citation type="journal article" date="2015" name="Science">
        <title>Genetic determinants of in vivo fitness and diet responsiveness in multiple human gut Bacteroides.</title>
        <authorList>
            <person name="Wu M."/>
            <person name="McNulty N.P."/>
            <person name="Rodionov D.A."/>
            <person name="Khoroshkin M.S."/>
            <person name="Griffin N.W."/>
            <person name="Cheng J."/>
            <person name="Latreille P."/>
            <person name="Kerstetter R.A."/>
            <person name="Terrapon N."/>
            <person name="Henrissat B."/>
            <person name="Osterman A.L."/>
            <person name="Gordon J.I."/>
        </authorList>
    </citation>
    <scope>NUCLEOTIDE SEQUENCE [LARGE SCALE GENOMIC DNA]</scope>
    <source>
        <strain evidence="1 2">WH2</strain>
    </source>
</reference>
<dbReference type="EMBL" id="CP012801">
    <property type="protein sequence ID" value="ALJ59873.1"/>
    <property type="molecule type" value="Genomic_DNA"/>
</dbReference>
<proteinExistence type="predicted"/>
<dbReference type="AlphaFoldDB" id="A0A0P0GIN4"/>
<dbReference type="KEGG" id="bcel:BcellWH2_02634"/>
<name>A0A0P0GIN4_9BACE</name>
<evidence type="ECO:0000313" key="2">
    <source>
        <dbReference type="Proteomes" id="UP000061809"/>
    </source>
</evidence>